<dbReference type="KEGG" id="tce:A3L02_02130"/>
<keyword evidence="2" id="KW-0813">Transport</keyword>
<dbReference type="SUPFAM" id="SSF52540">
    <property type="entry name" value="P-loop containing nucleoside triphosphate hydrolases"/>
    <property type="match status" value="1"/>
</dbReference>
<sequence length="315" mass="35081">MSIVELKNVVKSFSGPQGNIVAVNNLSFQAKESGVLGILGPNGAGKTTTLRMIATIYKPDRGTIMVDGIDVLKEPLKVRSKIAYMPQEPDLIPSLSVEDHITYYLRFRGFDKKEAKKCCEEALRSFNLEKHRNKKPFQLSTGLKRRVQLASVLSAEAPVIFLDEPTTGLDPMSKRNTWELIKDRIEDSGATILLTSHDLYEVEYLANRVIIINNGRLIAEGTPRDLRKKFGKSVKVVFEDSLSFDALRGELMGVEGVKDISQVSENAVEIKLDSIDRSINNLVRVLASKELQIKDIITTAANFEDVYLEILGGEI</sequence>
<dbReference type="Pfam" id="PF00005">
    <property type="entry name" value="ABC_tran"/>
    <property type="match status" value="1"/>
</dbReference>
<dbReference type="GO" id="GO:0005524">
    <property type="term" value="F:ATP binding"/>
    <property type="evidence" value="ECO:0007669"/>
    <property type="project" value="UniProtKB-KW"/>
</dbReference>
<evidence type="ECO:0000259" key="5">
    <source>
        <dbReference type="PROSITE" id="PS50893"/>
    </source>
</evidence>
<dbReference type="PANTHER" id="PTHR42711:SF5">
    <property type="entry name" value="ABC TRANSPORTER ATP-BINDING PROTEIN NATA"/>
    <property type="match status" value="1"/>
</dbReference>
<evidence type="ECO:0000313" key="7">
    <source>
        <dbReference type="Proteomes" id="UP000197156"/>
    </source>
</evidence>
<keyword evidence="3" id="KW-0547">Nucleotide-binding</keyword>
<keyword evidence="7" id="KW-1185">Reference proteome</keyword>
<evidence type="ECO:0000313" key="6">
    <source>
        <dbReference type="EMBL" id="ASI98447.1"/>
    </source>
</evidence>
<dbReference type="InterPro" id="IPR003593">
    <property type="entry name" value="AAA+_ATPase"/>
</dbReference>
<dbReference type="InterPro" id="IPR050763">
    <property type="entry name" value="ABC_transporter_ATP-binding"/>
</dbReference>
<organism evidence="6 7">
    <name type="scientific">Thermococcus celer Vu 13 = JCM 8558</name>
    <dbReference type="NCBI Taxonomy" id="1293037"/>
    <lineage>
        <taxon>Archaea</taxon>
        <taxon>Methanobacteriati</taxon>
        <taxon>Methanobacteriota</taxon>
        <taxon>Thermococci</taxon>
        <taxon>Thermococcales</taxon>
        <taxon>Thermococcaceae</taxon>
        <taxon>Thermococcus</taxon>
    </lineage>
</organism>
<proteinExistence type="inferred from homology"/>
<dbReference type="PANTHER" id="PTHR42711">
    <property type="entry name" value="ABC TRANSPORTER ATP-BINDING PROTEIN"/>
    <property type="match status" value="1"/>
</dbReference>
<dbReference type="InterPro" id="IPR003439">
    <property type="entry name" value="ABC_transporter-like_ATP-bd"/>
</dbReference>
<dbReference type="RefSeq" id="WP_088862406.1">
    <property type="nucleotide sequence ID" value="NZ_CP014854.1"/>
</dbReference>
<dbReference type="GeneID" id="33323512"/>
<dbReference type="PROSITE" id="PS50893">
    <property type="entry name" value="ABC_TRANSPORTER_2"/>
    <property type="match status" value="1"/>
</dbReference>
<evidence type="ECO:0000256" key="1">
    <source>
        <dbReference type="ARBA" id="ARBA00005417"/>
    </source>
</evidence>
<protein>
    <submittedName>
        <fullName evidence="6">Daunorubicin ABC transporter ATP-binding protein</fullName>
    </submittedName>
</protein>
<dbReference type="Gene3D" id="3.40.50.300">
    <property type="entry name" value="P-loop containing nucleotide triphosphate hydrolases"/>
    <property type="match status" value="1"/>
</dbReference>
<dbReference type="InterPro" id="IPR027417">
    <property type="entry name" value="P-loop_NTPase"/>
</dbReference>
<dbReference type="OrthoDB" id="87732at2157"/>
<dbReference type="Proteomes" id="UP000197156">
    <property type="component" value="Chromosome"/>
</dbReference>
<evidence type="ECO:0000256" key="4">
    <source>
        <dbReference type="ARBA" id="ARBA00022840"/>
    </source>
</evidence>
<gene>
    <name evidence="6" type="ORF">A3L02_02130</name>
</gene>
<dbReference type="AlphaFoldDB" id="A0A218P0I3"/>
<evidence type="ECO:0000256" key="3">
    <source>
        <dbReference type="ARBA" id="ARBA00022741"/>
    </source>
</evidence>
<accession>A0A218P0I3</accession>
<dbReference type="SMART" id="SM00382">
    <property type="entry name" value="AAA"/>
    <property type="match status" value="1"/>
</dbReference>
<evidence type="ECO:0000256" key="2">
    <source>
        <dbReference type="ARBA" id="ARBA00022448"/>
    </source>
</evidence>
<name>A0A218P0I3_THECE</name>
<keyword evidence="4 6" id="KW-0067">ATP-binding</keyword>
<dbReference type="EMBL" id="CP014854">
    <property type="protein sequence ID" value="ASI98447.1"/>
    <property type="molecule type" value="Genomic_DNA"/>
</dbReference>
<dbReference type="CDD" id="cd03263">
    <property type="entry name" value="ABC_subfamily_A"/>
    <property type="match status" value="1"/>
</dbReference>
<reference evidence="6 7" key="1">
    <citation type="submission" date="2016-03" db="EMBL/GenBank/DDBJ databases">
        <title>Complete genome sequence of Thermococcus celer.</title>
        <authorList>
            <person name="Oger P.M."/>
        </authorList>
    </citation>
    <scope>NUCLEOTIDE SEQUENCE [LARGE SCALE GENOMIC DNA]</scope>
    <source>
        <strain evidence="6 7">Vu 13</strain>
    </source>
</reference>
<feature type="domain" description="ABC transporter" evidence="5">
    <location>
        <begin position="4"/>
        <end position="239"/>
    </location>
</feature>
<dbReference type="GO" id="GO:0016887">
    <property type="term" value="F:ATP hydrolysis activity"/>
    <property type="evidence" value="ECO:0007669"/>
    <property type="project" value="InterPro"/>
</dbReference>
<comment type="similarity">
    <text evidence="1">Belongs to the ABC transporter superfamily.</text>
</comment>